<proteinExistence type="predicted"/>
<accession>A0A1G4ZB30</accession>
<organism evidence="2 3">
    <name type="scientific">Kosakonia sacchari</name>
    <dbReference type="NCBI Taxonomy" id="1158459"/>
    <lineage>
        <taxon>Bacteria</taxon>
        <taxon>Pseudomonadati</taxon>
        <taxon>Pseudomonadota</taxon>
        <taxon>Gammaproteobacteria</taxon>
        <taxon>Enterobacterales</taxon>
        <taxon>Enterobacteriaceae</taxon>
        <taxon>Kosakonia</taxon>
    </lineage>
</organism>
<keyword evidence="1" id="KW-0472">Membrane</keyword>
<keyword evidence="1" id="KW-1133">Transmembrane helix</keyword>
<feature type="transmembrane region" description="Helical" evidence="1">
    <location>
        <begin position="20"/>
        <end position="40"/>
    </location>
</feature>
<feature type="transmembrane region" description="Helical" evidence="1">
    <location>
        <begin position="148"/>
        <end position="167"/>
    </location>
</feature>
<feature type="transmembrane region" description="Helical" evidence="1">
    <location>
        <begin position="52"/>
        <end position="74"/>
    </location>
</feature>
<dbReference type="EMBL" id="FMUI01000020">
    <property type="protein sequence ID" value="SCX62803.1"/>
    <property type="molecule type" value="Genomic_DNA"/>
</dbReference>
<dbReference type="AlphaFoldDB" id="A0A1G4ZB30"/>
<dbReference type="GeneID" id="23847573"/>
<gene>
    <name evidence="2" type="ORF">SAMN02927897_04398</name>
</gene>
<protein>
    <submittedName>
        <fullName evidence="2">Uncharacterized protein</fullName>
    </submittedName>
</protein>
<comment type="caution">
    <text evidence="2">The sequence shown here is derived from an EMBL/GenBank/DDBJ whole genome shotgun (WGS) entry which is preliminary data.</text>
</comment>
<reference evidence="2 3" key="1">
    <citation type="submission" date="2016-10" db="EMBL/GenBank/DDBJ databases">
        <authorList>
            <person name="Varghese N."/>
            <person name="Submissions S."/>
        </authorList>
    </citation>
    <scope>NUCLEOTIDE SEQUENCE [LARGE SCALE GENOMIC DNA]</scope>
    <source>
        <strain evidence="2 3">CGMCC 1.12102</strain>
    </source>
</reference>
<feature type="transmembrane region" description="Helical" evidence="1">
    <location>
        <begin position="80"/>
        <end position="113"/>
    </location>
</feature>
<dbReference type="RefSeq" id="WP_017459875.1">
    <property type="nucleotide sequence ID" value="NZ_FMUI01000020.1"/>
</dbReference>
<dbReference type="Proteomes" id="UP000183569">
    <property type="component" value="Unassembled WGS sequence"/>
</dbReference>
<evidence type="ECO:0000256" key="1">
    <source>
        <dbReference type="SAM" id="Phobius"/>
    </source>
</evidence>
<evidence type="ECO:0000313" key="3">
    <source>
        <dbReference type="Proteomes" id="UP000183569"/>
    </source>
</evidence>
<feature type="transmembrane region" description="Helical" evidence="1">
    <location>
        <begin position="125"/>
        <end position="142"/>
    </location>
</feature>
<evidence type="ECO:0000313" key="2">
    <source>
        <dbReference type="EMBL" id="SCX62803.1"/>
    </source>
</evidence>
<keyword evidence="1" id="KW-0812">Transmembrane</keyword>
<sequence length="325" mass="38101">MLQKLLLPFDHIRDSRWMRVFFHLFIFILAMMFPSFFSAIPTDVQPTLLENAQWKGALSTLYWFAFIILCRGLLYDRSSLVMGIIAGTIWLFFGDPAAMPFWAAITTLVFHFCRSRHSLMNVHGWYLFIGVLMFLSYQKLFVFNVPPLFLILYGLMFVSLFLIKKYAQYIEVRNQQRLKIKQAQVKFEEQREQEVKSALSRQISRLEGIGHLPAALKKELNVITNTARLIELCMQRDERDEQPGRLFLERYLPMVETIVTKGLSLSNQLKEDQQQQSLNEQLEALRTLGLAFQEKHQELLINDQTDLKTELSTLDKMLKTDGYRK</sequence>
<name>A0A1G4ZB30_9ENTR</name>